<dbReference type="AlphaFoldDB" id="A0A0L0BTT2"/>
<organism evidence="2 3">
    <name type="scientific">Lucilia cuprina</name>
    <name type="common">Green bottle fly</name>
    <name type="synonym">Australian sheep blowfly</name>
    <dbReference type="NCBI Taxonomy" id="7375"/>
    <lineage>
        <taxon>Eukaryota</taxon>
        <taxon>Metazoa</taxon>
        <taxon>Ecdysozoa</taxon>
        <taxon>Arthropoda</taxon>
        <taxon>Hexapoda</taxon>
        <taxon>Insecta</taxon>
        <taxon>Pterygota</taxon>
        <taxon>Neoptera</taxon>
        <taxon>Endopterygota</taxon>
        <taxon>Diptera</taxon>
        <taxon>Brachycera</taxon>
        <taxon>Muscomorpha</taxon>
        <taxon>Oestroidea</taxon>
        <taxon>Calliphoridae</taxon>
        <taxon>Luciliinae</taxon>
        <taxon>Lucilia</taxon>
    </lineage>
</organism>
<feature type="compositionally biased region" description="Polar residues" evidence="1">
    <location>
        <begin position="1"/>
        <end position="14"/>
    </location>
</feature>
<comment type="caution">
    <text evidence="2">The sequence shown here is derived from an EMBL/GenBank/DDBJ whole genome shotgun (WGS) entry which is preliminary data.</text>
</comment>
<dbReference type="Proteomes" id="UP000037069">
    <property type="component" value="Unassembled WGS sequence"/>
</dbReference>
<evidence type="ECO:0000256" key="1">
    <source>
        <dbReference type="SAM" id="MobiDB-lite"/>
    </source>
</evidence>
<evidence type="ECO:0000313" key="2">
    <source>
        <dbReference type="EMBL" id="KNC22639.1"/>
    </source>
</evidence>
<feature type="region of interest" description="Disordered" evidence="1">
    <location>
        <begin position="104"/>
        <end position="125"/>
    </location>
</feature>
<reference evidence="2 3" key="1">
    <citation type="journal article" date="2015" name="Nat. Commun.">
        <title>Lucilia cuprina genome unlocks parasitic fly biology to underpin future interventions.</title>
        <authorList>
            <person name="Anstead C.A."/>
            <person name="Korhonen P.K."/>
            <person name="Young N.D."/>
            <person name="Hall R.S."/>
            <person name="Jex A.R."/>
            <person name="Murali S.C."/>
            <person name="Hughes D.S."/>
            <person name="Lee S.F."/>
            <person name="Perry T."/>
            <person name="Stroehlein A.J."/>
            <person name="Ansell B.R."/>
            <person name="Breugelmans B."/>
            <person name="Hofmann A."/>
            <person name="Qu J."/>
            <person name="Dugan S."/>
            <person name="Lee S.L."/>
            <person name="Chao H."/>
            <person name="Dinh H."/>
            <person name="Han Y."/>
            <person name="Doddapaneni H.V."/>
            <person name="Worley K.C."/>
            <person name="Muzny D.M."/>
            <person name="Ioannidis P."/>
            <person name="Waterhouse R.M."/>
            <person name="Zdobnov E.M."/>
            <person name="James P.J."/>
            <person name="Bagnall N.H."/>
            <person name="Kotze A.C."/>
            <person name="Gibbs R.A."/>
            <person name="Richards S."/>
            <person name="Batterham P."/>
            <person name="Gasser R.B."/>
        </authorList>
    </citation>
    <scope>NUCLEOTIDE SEQUENCE [LARGE SCALE GENOMIC DNA]</scope>
    <source>
        <strain evidence="2 3">LS</strain>
        <tissue evidence="2">Full body</tissue>
    </source>
</reference>
<gene>
    <name evidence="2" type="ORF">FF38_12483</name>
</gene>
<proteinExistence type="predicted"/>
<keyword evidence="3" id="KW-1185">Reference proteome</keyword>
<name>A0A0L0BTT2_LUCCU</name>
<dbReference type="OrthoDB" id="8035197at2759"/>
<feature type="compositionally biased region" description="Polar residues" evidence="1">
    <location>
        <begin position="104"/>
        <end position="121"/>
    </location>
</feature>
<accession>A0A0L0BTT2</accession>
<feature type="region of interest" description="Disordered" evidence="1">
    <location>
        <begin position="1"/>
        <end position="21"/>
    </location>
</feature>
<protein>
    <submittedName>
        <fullName evidence="2">Uncharacterized protein</fullName>
    </submittedName>
</protein>
<dbReference type="EMBL" id="JRES01001469">
    <property type="protein sequence ID" value="KNC22639.1"/>
    <property type="molecule type" value="Genomic_DNA"/>
</dbReference>
<sequence>MTTLQHSSANQNNRKSNRKPTKSYCNLNRKCGEIKFCTQMDKRVYTLNCLYCPQICLQLDIFINHMEQEHDGDLINSLQMDKEENELQMYDMQDDDISEDLQENENTTFSKEPEESNQFSFNDPLEDGTTTSALSFECSIKNEKIDYDTPNQSIVDDNMVNFICKTEIRVDDEEVS</sequence>
<evidence type="ECO:0000313" key="3">
    <source>
        <dbReference type="Proteomes" id="UP000037069"/>
    </source>
</evidence>